<dbReference type="PANTHER" id="PTHR42991:SF1">
    <property type="entry name" value="ALDEHYDE DEHYDROGENASE"/>
    <property type="match status" value="1"/>
</dbReference>
<comment type="caution">
    <text evidence="5">The sequence shown here is derived from an EMBL/GenBank/DDBJ whole genome shotgun (WGS) entry which is preliminary data.</text>
</comment>
<reference evidence="5 6" key="1">
    <citation type="submission" date="2020-03" db="EMBL/GenBank/DDBJ databases">
        <title>Sequencing the genomes of 1000 actinobacteria strains.</title>
        <authorList>
            <person name="Klenk H.-P."/>
        </authorList>
    </citation>
    <scope>NUCLEOTIDE SEQUENCE [LARGE SCALE GENOMIC DNA]</scope>
    <source>
        <strain evidence="5 6">DSM 45685</strain>
    </source>
</reference>
<evidence type="ECO:0000313" key="5">
    <source>
        <dbReference type="EMBL" id="NIJ14144.1"/>
    </source>
</evidence>
<gene>
    <name evidence="5" type="ORF">FHU38_004488</name>
</gene>
<comment type="similarity">
    <text evidence="1">Belongs to the aldehyde dehydrogenase family.</text>
</comment>
<accession>A0A7X5UUW6</accession>
<dbReference type="Gene3D" id="3.40.605.10">
    <property type="entry name" value="Aldehyde Dehydrogenase, Chain A, domain 1"/>
    <property type="match status" value="1"/>
</dbReference>
<dbReference type="InterPro" id="IPR016162">
    <property type="entry name" value="Ald_DH_N"/>
</dbReference>
<proteinExistence type="inferred from homology"/>
<evidence type="ECO:0000256" key="3">
    <source>
        <dbReference type="SAM" id="MobiDB-lite"/>
    </source>
</evidence>
<dbReference type="SUPFAM" id="SSF53720">
    <property type="entry name" value="ALDH-like"/>
    <property type="match status" value="1"/>
</dbReference>
<feature type="domain" description="Aldehyde dehydrogenase" evidence="4">
    <location>
        <begin position="228"/>
        <end position="418"/>
    </location>
</feature>
<protein>
    <submittedName>
        <fullName evidence="5">Acyl-CoA reductase-like NAD-dependent aldehyde dehydrogenase</fullName>
    </submittedName>
</protein>
<feature type="domain" description="Aldehyde dehydrogenase" evidence="4">
    <location>
        <begin position="20"/>
        <end position="209"/>
    </location>
</feature>
<keyword evidence="2" id="KW-0560">Oxidoreductase</keyword>
<organism evidence="5 6">
    <name type="scientific">Saccharomonospora amisosensis</name>
    <dbReference type="NCBI Taxonomy" id="1128677"/>
    <lineage>
        <taxon>Bacteria</taxon>
        <taxon>Bacillati</taxon>
        <taxon>Actinomycetota</taxon>
        <taxon>Actinomycetes</taxon>
        <taxon>Pseudonocardiales</taxon>
        <taxon>Pseudonocardiaceae</taxon>
        <taxon>Saccharomonospora</taxon>
    </lineage>
</organism>
<dbReference type="Proteomes" id="UP000545493">
    <property type="component" value="Unassembled WGS sequence"/>
</dbReference>
<keyword evidence="6" id="KW-1185">Reference proteome</keyword>
<dbReference type="InterPro" id="IPR015590">
    <property type="entry name" value="Aldehyde_DH_dom"/>
</dbReference>
<feature type="region of interest" description="Disordered" evidence="3">
    <location>
        <begin position="120"/>
        <end position="142"/>
    </location>
</feature>
<sequence>MDTITPRPRAVWVAGRAEQGSRTVTVTHPYDGTEVATVAVPDEQQVEHAVMAAASIASEVRSSSARHRATTLERLARGLSTRGDELAEMITAESGKPLRWAEAEVREATATLRSAARLACETRRQESDTAGEGPVTLTRRVPRGPALGEVPFHAPLGMAARAVAASLAAAAPVVLVPTQRAPLSALALGELLANADLPDEAFSVLPVEDTATLDTDTRLVPVPDTGCGQAAAVVLADWPDLDQAAARLAAAGTGQAGQSCVAVRRVVVQRAIAADFVPKLAEAVREQRIGDPYDSSVSVGPMADEAAAERVVGWVDEAVSEGAKLLTGGTRTGSTVEPTLLTDVAEQARVLRPTAFGPVLVITVAESTEEAFAAAKGPRTGVFTRDVQLALHASADLDAGEVTIGDVPTYRPDSVGGAIQTLTEERITVLPAPTPPR</sequence>
<dbReference type="RefSeq" id="WP_167174764.1">
    <property type="nucleotide sequence ID" value="NZ_JAAOYM010000001.1"/>
</dbReference>
<dbReference type="InterPro" id="IPR051020">
    <property type="entry name" value="ALDH-related_metabolic_enz"/>
</dbReference>
<dbReference type="AlphaFoldDB" id="A0A7X5UUW6"/>
<dbReference type="InterPro" id="IPR016163">
    <property type="entry name" value="Ald_DH_C"/>
</dbReference>
<dbReference type="GO" id="GO:0008911">
    <property type="term" value="F:lactaldehyde dehydrogenase (NAD+) activity"/>
    <property type="evidence" value="ECO:0007669"/>
    <property type="project" value="TreeGrafter"/>
</dbReference>
<evidence type="ECO:0000313" key="6">
    <source>
        <dbReference type="Proteomes" id="UP000545493"/>
    </source>
</evidence>
<dbReference type="EMBL" id="JAAOYM010000001">
    <property type="protein sequence ID" value="NIJ14144.1"/>
    <property type="molecule type" value="Genomic_DNA"/>
</dbReference>
<dbReference type="PANTHER" id="PTHR42991">
    <property type="entry name" value="ALDEHYDE DEHYDROGENASE"/>
    <property type="match status" value="1"/>
</dbReference>
<dbReference type="Pfam" id="PF00171">
    <property type="entry name" value="Aldedh"/>
    <property type="match status" value="2"/>
</dbReference>
<dbReference type="Gene3D" id="3.40.309.10">
    <property type="entry name" value="Aldehyde Dehydrogenase, Chain A, domain 2"/>
    <property type="match status" value="1"/>
</dbReference>
<evidence type="ECO:0000256" key="2">
    <source>
        <dbReference type="ARBA" id="ARBA00023002"/>
    </source>
</evidence>
<evidence type="ECO:0000256" key="1">
    <source>
        <dbReference type="ARBA" id="ARBA00009986"/>
    </source>
</evidence>
<evidence type="ECO:0000259" key="4">
    <source>
        <dbReference type="Pfam" id="PF00171"/>
    </source>
</evidence>
<dbReference type="InterPro" id="IPR016161">
    <property type="entry name" value="Ald_DH/histidinol_DH"/>
</dbReference>
<name>A0A7X5UUW6_9PSEU</name>